<organism evidence="2 3">
    <name type="scientific">Zancudomyces culisetae</name>
    <name type="common">Gut fungus</name>
    <name type="synonym">Smittium culisetae</name>
    <dbReference type="NCBI Taxonomy" id="1213189"/>
    <lineage>
        <taxon>Eukaryota</taxon>
        <taxon>Fungi</taxon>
        <taxon>Fungi incertae sedis</taxon>
        <taxon>Zoopagomycota</taxon>
        <taxon>Kickxellomycotina</taxon>
        <taxon>Harpellomycetes</taxon>
        <taxon>Harpellales</taxon>
        <taxon>Legeriomycetaceae</taxon>
        <taxon>Zancudomyces</taxon>
    </lineage>
</organism>
<dbReference type="Proteomes" id="UP000188320">
    <property type="component" value="Unassembled WGS sequence"/>
</dbReference>
<dbReference type="AlphaFoldDB" id="A0A1R1PYW0"/>
<feature type="compositionally biased region" description="Low complexity" evidence="1">
    <location>
        <begin position="27"/>
        <end position="47"/>
    </location>
</feature>
<feature type="compositionally biased region" description="Polar residues" evidence="1">
    <location>
        <begin position="48"/>
        <end position="60"/>
    </location>
</feature>
<evidence type="ECO:0000313" key="2">
    <source>
        <dbReference type="EMBL" id="OMH86114.1"/>
    </source>
</evidence>
<comment type="caution">
    <text evidence="2">The sequence shown here is derived from an EMBL/GenBank/DDBJ whole genome shotgun (WGS) entry which is preliminary data.</text>
</comment>
<evidence type="ECO:0000256" key="1">
    <source>
        <dbReference type="SAM" id="MobiDB-lite"/>
    </source>
</evidence>
<reference evidence="3" key="1">
    <citation type="submission" date="2017-01" db="EMBL/GenBank/DDBJ databases">
        <authorList>
            <person name="Wang Y."/>
            <person name="White M."/>
            <person name="Kvist S."/>
            <person name="Moncalvo J.-M."/>
        </authorList>
    </citation>
    <scope>NUCLEOTIDE SEQUENCE [LARGE SCALE GENOMIC DNA]</scope>
    <source>
        <strain evidence="3">COL-18-3</strain>
    </source>
</reference>
<accession>A0A1R1PYW0</accession>
<sequence>MGRKMQNSQGRHDLLAEINSQNLHKYTTNTNTTTTTITTTGTTGTNIEDLNSTQESTSKTGAKVKIDAKSRKREDYKRLLSIVGREHRAAHAKLGPTHDTDIREGVSDILSKLSTL</sequence>
<gene>
    <name evidence="2" type="ORF">AX774_g345</name>
</gene>
<keyword evidence="3" id="KW-1185">Reference proteome</keyword>
<protein>
    <submittedName>
        <fullName evidence="2">Uncharacterized protein</fullName>
    </submittedName>
</protein>
<name>A0A1R1PYW0_ZANCU</name>
<evidence type="ECO:0000313" key="3">
    <source>
        <dbReference type="Proteomes" id="UP000188320"/>
    </source>
</evidence>
<feature type="region of interest" description="Disordered" evidence="1">
    <location>
        <begin position="26"/>
        <end position="66"/>
    </location>
</feature>
<proteinExistence type="predicted"/>
<dbReference type="EMBL" id="LSSK01000017">
    <property type="protein sequence ID" value="OMH86114.1"/>
    <property type="molecule type" value="Genomic_DNA"/>
</dbReference>